<dbReference type="OrthoDB" id="5135940at2"/>
<proteinExistence type="predicted"/>
<evidence type="ECO:0000259" key="2">
    <source>
        <dbReference type="Pfam" id="PF19192"/>
    </source>
</evidence>
<evidence type="ECO:0000256" key="1">
    <source>
        <dbReference type="SAM" id="MobiDB-lite"/>
    </source>
</evidence>
<dbReference type="Pfam" id="PF19192">
    <property type="entry name" value="Response_reg_2"/>
    <property type="match status" value="1"/>
</dbReference>
<evidence type="ECO:0000313" key="4">
    <source>
        <dbReference type="Proteomes" id="UP000198635"/>
    </source>
</evidence>
<protein>
    <recommendedName>
        <fullName evidence="2">Response receiver domain-containing protein</fullName>
    </recommendedName>
</protein>
<dbReference type="STRING" id="52560.SAMN04488082_11916"/>
<dbReference type="AlphaFoldDB" id="A0A1I3Y7J6"/>
<name>A0A1I3Y7J6_9BACT</name>
<keyword evidence="4" id="KW-1185">Reference proteome</keyword>
<gene>
    <name evidence="3" type="ORF">SAMN04488082_11916</name>
</gene>
<organism evidence="3 4">
    <name type="scientific">Desulfomicrobium apsheronum</name>
    <dbReference type="NCBI Taxonomy" id="52560"/>
    <lineage>
        <taxon>Bacteria</taxon>
        <taxon>Pseudomonadati</taxon>
        <taxon>Thermodesulfobacteriota</taxon>
        <taxon>Desulfovibrionia</taxon>
        <taxon>Desulfovibrionales</taxon>
        <taxon>Desulfomicrobiaceae</taxon>
        <taxon>Desulfomicrobium</taxon>
    </lineage>
</organism>
<dbReference type="InterPro" id="IPR043834">
    <property type="entry name" value="REC"/>
</dbReference>
<sequence length="552" mass="61969">MSDFQSLSRSAMASFLQHVVVVDDRAYKEKDDTPKPDLTAPGRGDARPKPNKELISVSAPEHRLRTKILVESFADFGLVCSVLEPDQNSNNDSIVLKVAQRADIVVLDWKIHETYGEITLGLINRILKDDSSDRLRLFAIYTGENDLFKIADAVKGLFKPDDIINRNDGLLFSAGPVTVTILAKEDTKVNPEFKNRVIKEENLPTKLILEFSQTTSGLMANVVLEAFAAIRSNAHSILSKFPPEMDAPYVAHRILSDPPEEAESHVVPLVMAEIENVVGGDNKVNHHLKTCNIYKWLHNKLRFGDHSCYLDVPLCGDMKLRYAARFYVHHLMKLVKNGIEHQYSEKDPPNLQALIKSIKNNNKNLSELTGLFCANGQRELLDRDFAVLTSVKSVYGSTAPTLRLGSIIAKVSSSKQFKKVDSYLLCIQPVCDSVRLDGTGRVFPFLKLIEKTKPKHKIFAVLPHGDGHLELVLSLKSYDLSLIKFKPSSSGKPIVAQKSEMKWYFDAGEEDVKYQWLADLKTAQAQRVANDFAREVSRVGLTESDWLRRMAK</sequence>
<feature type="domain" description="Response receiver" evidence="2">
    <location>
        <begin position="15"/>
        <end position="188"/>
    </location>
</feature>
<dbReference type="EMBL" id="FORX01000019">
    <property type="protein sequence ID" value="SFK27795.1"/>
    <property type="molecule type" value="Genomic_DNA"/>
</dbReference>
<dbReference type="RefSeq" id="WP_092377763.1">
    <property type="nucleotide sequence ID" value="NZ_FORX01000019.1"/>
</dbReference>
<accession>A0A1I3Y7J6</accession>
<feature type="region of interest" description="Disordered" evidence="1">
    <location>
        <begin position="27"/>
        <end position="51"/>
    </location>
</feature>
<reference evidence="4" key="1">
    <citation type="submission" date="2016-10" db="EMBL/GenBank/DDBJ databases">
        <authorList>
            <person name="Varghese N."/>
            <person name="Submissions S."/>
        </authorList>
    </citation>
    <scope>NUCLEOTIDE SEQUENCE [LARGE SCALE GENOMIC DNA]</scope>
    <source>
        <strain evidence="4">DSM 5918</strain>
    </source>
</reference>
<evidence type="ECO:0000313" key="3">
    <source>
        <dbReference type="EMBL" id="SFK27795.1"/>
    </source>
</evidence>
<dbReference type="Proteomes" id="UP000198635">
    <property type="component" value="Unassembled WGS sequence"/>
</dbReference>